<protein>
    <submittedName>
        <fullName evidence="1">Uncharacterized protein</fullName>
    </submittedName>
</protein>
<evidence type="ECO:0000313" key="1">
    <source>
        <dbReference type="EMBL" id="KAF2855376.1"/>
    </source>
</evidence>
<sequence length="55" mass="6119">MLFKDVGLGVNAANSIKIKPSIGKAAIQVYEKLDKYERYIDLDASIVYRFLGGPE</sequence>
<evidence type="ECO:0000313" key="2">
    <source>
        <dbReference type="Proteomes" id="UP000799423"/>
    </source>
</evidence>
<accession>A0A6A7BIP7</accession>
<dbReference type="Proteomes" id="UP000799423">
    <property type="component" value="Unassembled WGS sequence"/>
</dbReference>
<organism evidence="1 2">
    <name type="scientific">Plenodomus tracheiphilus IPT5</name>
    <dbReference type="NCBI Taxonomy" id="1408161"/>
    <lineage>
        <taxon>Eukaryota</taxon>
        <taxon>Fungi</taxon>
        <taxon>Dikarya</taxon>
        <taxon>Ascomycota</taxon>
        <taxon>Pezizomycotina</taxon>
        <taxon>Dothideomycetes</taxon>
        <taxon>Pleosporomycetidae</taxon>
        <taxon>Pleosporales</taxon>
        <taxon>Pleosporineae</taxon>
        <taxon>Leptosphaeriaceae</taxon>
        <taxon>Plenodomus</taxon>
    </lineage>
</organism>
<gene>
    <name evidence="1" type="ORF">T440DRAFT_513509</name>
</gene>
<name>A0A6A7BIP7_9PLEO</name>
<dbReference type="AlphaFoldDB" id="A0A6A7BIP7"/>
<proteinExistence type="predicted"/>
<reference evidence="1" key="1">
    <citation type="submission" date="2020-01" db="EMBL/GenBank/DDBJ databases">
        <authorList>
            <consortium name="DOE Joint Genome Institute"/>
            <person name="Haridas S."/>
            <person name="Albert R."/>
            <person name="Binder M."/>
            <person name="Bloem J."/>
            <person name="Labutti K."/>
            <person name="Salamov A."/>
            <person name="Andreopoulos B."/>
            <person name="Baker S.E."/>
            <person name="Barry K."/>
            <person name="Bills G."/>
            <person name="Bluhm B.H."/>
            <person name="Cannon C."/>
            <person name="Castanera R."/>
            <person name="Culley D.E."/>
            <person name="Daum C."/>
            <person name="Ezra D."/>
            <person name="Gonzalez J.B."/>
            <person name="Henrissat B."/>
            <person name="Kuo A."/>
            <person name="Liang C."/>
            <person name="Lipzen A."/>
            <person name="Lutzoni F."/>
            <person name="Magnuson J."/>
            <person name="Mondo S."/>
            <person name="Nolan M."/>
            <person name="Ohm R."/>
            <person name="Pangilinan J."/>
            <person name="Park H.-J."/>
            <person name="Ramirez L."/>
            <person name="Alfaro M."/>
            <person name="Sun H."/>
            <person name="Tritt A."/>
            <person name="Yoshinaga Y."/>
            <person name="Zwiers L.-H."/>
            <person name="Turgeon B.G."/>
            <person name="Goodwin S.B."/>
            <person name="Spatafora J.W."/>
            <person name="Crous P.W."/>
            <person name="Grigoriev I.V."/>
        </authorList>
    </citation>
    <scope>NUCLEOTIDE SEQUENCE</scope>
    <source>
        <strain evidence="1">IPT5</strain>
    </source>
</reference>
<dbReference type="EMBL" id="MU006290">
    <property type="protein sequence ID" value="KAF2855376.1"/>
    <property type="molecule type" value="Genomic_DNA"/>
</dbReference>
<keyword evidence="2" id="KW-1185">Reference proteome</keyword>